<feature type="transmembrane region" description="Helical" evidence="1">
    <location>
        <begin position="85"/>
        <end position="106"/>
    </location>
</feature>
<protein>
    <submittedName>
        <fullName evidence="2">SdpI family protein</fullName>
    </submittedName>
</protein>
<accession>A0ABR7WC96</accession>
<evidence type="ECO:0000313" key="3">
    <source>
        <dbReference type="Proteomes" id="UP000602395"/>
    </source>
</evidence>
<dbReference type="RefSeq" id="WP_190267084.1">
    <property type="nucleotide sequence ID" value="NZ_BAABAD010000004.1"/>
</dbReference>
<dbReference type="EMBL" id="JACWMS010000002">
    <property type="protein sequence ID" value="MBD1320424.1"/>
    <property type="molecule type" value="Genomic_DNA"/>
</dbReference>
<dbReference type="Pfam" id="PF13630">
    <property type="entry name" value="SdpI"/>
    <property type="match status" value="1"/>
</dbReference>
<evidence type="ECO:0000313" key="2">
    <source>
        <dbReference type="EMBL" id="MBD1320424.1"/>
    </source>
</evidence>
<sequence>MVVDVIVLSVVAAVVVFALAALWLVVGGLGIVGRLPRNRWLGVRADESMRSDEAFQVANRVAAPGLFAAAGILVLSGIVTLGIGGYWSIAFAVVGVVAALFVVGLVSAYGVRAAAAVPADDEGCSCCSTHDHDEPAADPAGAPADTADEAHAAECGTSSCGACSLRAVCSNESAQA</sequence>
<comment type="caution">
    <text evidence="2">The sequence shown here is derived from an EMBL/GenBank/DDBJ whole genome shotgun (WGS) entry which is preliminary data.</text>
</comment>
<name>A0ABR7WC96_9ACTN</name>
<feature type="transmembrane region" description="Helical" evidence="1">
    <location>
        <begin position="6"/>
        <end position="36"/>
    </location>
</feature>
<feature type="transmembrane region" description="Helical" evidence="1">
    <location>
        <begin position="57"/>
        <end position="79"/>
    </location>
</feature>
<keyword evidence="1" id="KW-0812">Transmembrane</keyword>
<dbReference type="InterPro" id="IPR025962">
    <property type="entry name" value="SdpI/YhfL"/>
</dbReference>
<reference evidence="2 3" key="1">
    <citation type="submission" date="2020-09" db="EMBL/GenBank/DDBJ databases">
        <title>Novel species in genus Gordonia.</title>
        <authorList>
            <person name="Zhang G."/>
        </authorList>
    </citation>
    <scope>NUCLEOTIDE SEQUENCE [LARGE SCALE GENOMIC DNA]</scope>
    <source>
        <strain evidence="2 3">ON-33</strain>
    </source>
</reference>
<proteinExistence type="predicted"/>
<organism evidence="2 3">
    <name type="scientific">Gordonia hankookensis</name>
    <dbReference type="NCBI Taxonomy" id="589403"/>
    <lineage>
        <taxon>Bacteria</taxon>
        <taxon>Bacillati</taxon>
        <taxon>Actinomycetota</taxon>
        <taxon>Actinomycetes</taxon>
        <taxon>Mycobacteriales</taxon>
        <taxon>Gordoniaceae</taxon>
        <taxon>Gordonia</taxon>
    </lineage>
</organism>
<keyword evidence="1" id="KW-1133">Transmembrane helix</keyword>
<dbReference type="Proteomes" id="UP000602395">
    <property type="component" value="Unassembled WGS sequence"/>
</dbReference>
<gene>
    <name evidence="2" type="ORF">IDF66_12605</name>
</gene>
<keyword evidence="1" id="KW-0472">Membrane</keyword>
<evidence type="ECO:0000256" key="1">
    <source>
        <dbReference type="SAM" id="Phobius"/>
    </source>
</evidence>
<keyword evidence="3" id="KW-1185">Reference proteome</keyword>